<proteinExistence type="predicted"/>
<keyword evidence="1" id="KW-0472">Membrane</keyword>
<dbReference type="AlphaFoldDB" id="A0A8J4VMX3"/>
<reference evidence="2" key="1">
    <citation type="submission" date="2020-03" db="EMBL/GenBank/DDBJ databases">
        <title>Castanea mollissima Vanexum genome sequencing.</title>
        <authorList>
            <person name="Staton M."/>
        </authorList>
    </citation>
    <scope>NUCLEOTIDE SEQUENCE</scope>
    <source>
        <tissue evidence="2">Leaf</tissue>
    </source>
</reference>
<keyword evidence="1" id="KW-1133">Transmembrane helix</keyword>
<organism evidence="2 3">
    <name type="scientific">Castanea mollissima</name>
    <name type="common">Chinese chestnut</name>
    <dbReference type="NCBI Taxonomy" id="60419"/>
    <lineage>
        <taxon>Eukaryota</taxon>
        <taxon>Viridiplantae</taxon>
        <taxon>Streptophyta</taxon>
        <taxon>Embryophyta</taxon>
        <taxon>Tracheophyta</taxon>
        <taxon>Spermatophyta</taxon>
        <taxon>Magnoliopsida</taxon>
        <taxon>eudicotyledons</taxon>
        <taxon>Gunneridae</taxon>
        <taxon>Pentapetalae</taxon>
        <taxon>rosids</taxon>
        <taxon>fabids</taxon>
        <taxon>Fagales</taxon>
        <taxon>Fagaceae</taxon>
        <taxon>Castanea</taxon>
    </lineage>
</organism>
<comment type="caution">
    <text evidence="2">The sequence shown here is derived from an EMBL/GenBank/DDBJ whole genome shotgun (WGS) entry which is preliminary data.</text>
</comment>
<feature type="transmembrane region" description="Helical" evidence="1">
    <location>
        <begin position="115"/>
        <end position="140"/>
    </location>
</feature>
<sequence>MGKRGCLIKCPKLEGIGADDENGSNNVKLLSSLSIRGFRLISDQRFNISSRGEAAEPHFSPGTLYKKQRCKRQTSEDWPIIAHVPYVYVDGLIHQEEIIFQNQSQSQFVNTPRGLNLATIIAGISLFSVSLSAMVVALGFEFWPWGPYHLLLLQNKLRQQRTWCKIWTLFRTFWP</sequence>
<dbReference type="OrthoDB" id="10401679at2759"/>
<evidence type="ECO:0000313" key="2">
    <source>
        <dbReference type="EMBL" id="KAF3963070.1"/>
    </source>
</evidence>
<protein>
    <submittedName>
        <fullName evidence="2">Uncharacterized protein</fullName>
    </submittedName>
</protein>
<keyword evidence="1" id="KW-0812">Transmembrane</keyword>
<evidence type="ECO:0000313" key="3">
    <source>
        <dbReference type="Proteomes" id="UP000737018"/>
    </source>
</evidence>
<dbReference type="Proteomes" id="UP000737018">
    <property type="component" value="Unassembled WGS sequence"/>
</dbReference>
<dbReference type="EMBL" id="JRKL02001602">
    <property type="protein sequence ID" value="KAF3963070.1"/>
    <property type="molecule type" value="Genomic_DNA"/>
</dbReference>
<name>A0A8J4VMX3_9ROSI</name>
<accession>A0A8J4VMX3</accession>
<evidence type="ECO:0000256" key="1">
    <source>
        <dbReference type="SAM" id="Phobius"/>
    </source>
</evidence>
<gene>
    <name evidence="2" type="ORF">CMV_012493</name>
</gene>
<keyword evidence="3" id="KW-1185">Reference proteome</keyword>